<dbReference type="InterPro" id="IPR006168">
    <property type="entry name" value="G3P_DH_NAD-dep"/>
</dbReference>
<feature type="active site" description="Proton acceptor" evidence="11 12">
    <location>
        <position position="162"/>
    </location>
</feature>
<comment type="caution">
    <text evidence="17">The sequence shown here is derived from an EMBL/GenBank/DDBJ whole genome shotgun (WGS) entry which is preliminary data.</text>
</comment>
<comment type="subcellular location">
    <subcellularLocation>
        <location evidence="11">Cytoplasm</location>
    </subcellularLocation>
</comment>
<evidence type="ECO:0000256" key="4">
    <source>
        <dbReference type="ARBA" id="ARBA00022741"/>
    </source>
</evidence>
<evidence type="ECO:0000256" key="12">
    <source>
        <dbReference type="PIRSR" id="PIRSR000114-1"/>
    </source>
</evidence>
<dbReference type="NCBIfam" id="NF000940">
    <property type="entry name" value="PRK00094.1-2"/>
    <property type="match status" value="1"/>
</dbReference>
<dbReference type="InterPro" id="IPR036291">
    <property type="entry name" value="NAD(P)-bd_dom_sf"/>
</dbReference>
<dbReference type="InterPro" id="IPR006109">
    <property type="entry name" value="G3P_DH_NAD-dep_C"/>
</dbReference>
<comment type="catalytic activity">
    <reaction evidence="11">
        <text>sn-glycerol 3-phosphate + NADP(+) = dihydroxyacetone phosphate + NADPH + H(+)</text>
        <dbReference type="Rhea" id="RHEA:11096"/>
        <dbReference type="ChEBI" id="CHEBI:15378"/>
        <dbReference type="ChEBI" id="CHEBI:57597"/>
        <dbReference type="ChEBI" id="CHEBI:57642"/>
        <dbReference type="ChEBI" id="CHEBI:57783"/>
        <dbReference type="ChEBI" id="CHEBI:58349"/>
        <dbReference type="EC" id="1.1.1.94"/>
    </reaction>
</comment>
<feature type="binding site" evidence="11">
    <location>
        <position position="226"/>
    </location>
    <ligand>
        <name>sn-glycerol 3-phosphate</name>
        <dbReference type="ChEBI" id="CHEBI:57597"/>
    </ligand>
</feature>
<keyword evidence="10 11" id="KW-1208">Phospholipid metabolism</keyword>
<dbReference type="InterPro" id="IPR008927">
    <property type="entry name" value="6-PGluconate_DH-like_C_sf"/>
</dbReference>
<feature type="binding site" evidence="11">
    <location>
        <position position="226"/>
    </location>
    <ligand>
        <name>NADPH</name>
        <dbReference type="ChEBI" id="CHEBI:57783"/>
    </ligand>
</feature>
<accession>A0A0M2Q1H2</accession>
<comment type="caution">
    <text evidence="11">Lacks conserved residue(s) required for the propagation of feature annotation.</text>
</comment>
<evidence type="ECO:0000313" key="17">
    <source>
        <dbReference type="EMBL" id="KKJ00472.1"/>
    </source>
</evidence>
<dbReference type="GO" id="GO:0005975">
    <property type="term" value="P:carbohydrate metabolic process"/>
    <property type="evidence" value="ECO:0007669"/>
    <property type="project" value="InterPro"/>
</dbReference>
<feature type="binding site" evidence="11">
    <location>
        <position position="79"/>
    </location>
    <ligand>
        <name>sn-glycerol 3-phosphate</name>
        <dbReference type="ChEBI" id="CHEBI:57597"/>
    </ligand>
</feature>
<dbReference type="GO" id="GO:0008654">
    <property type="term" value="P:phospholipid biosynthetic process"/>
    <property type="evidence" value="ECO:0007669"/>
    <property type="project" value="UniProtKB-KW"/>
</dbReference>
<evidence type="ECO:0000313" key="18">
    <source>
        <dbReference type="Proteomes" id="UP000034681"/>
    </source>
</evidence>
<dbReference type="PROSITE" id="PS00957">
    <property type="entry name" value="NAD_G3PDH"/>
    <property type="match status" value="1"/>
</dbReference>
<evidence type="ECO:0000256" key="10">
    <source>
        <dbReference type="ARBA" id="ARBA00023264"/>
    </source>
</evidence>
<evidence type="ECO:0000256" key="13">
    <source>
        <dbReference type="PIRSR" id="PIRSR000114-2"/>
    </source>
</evidence>
<organism evidence="17 18">
    <name type="scientific">Prochlorothrix hollandica PCC 9006 = CALU 1027</name>
    <dbReference type="NCBI Taxonomy" id="317619"/>
    <lineage>
        <taxon>Bacteria</taxon>
        <taxon>Bacillati</taxon>
        <taxon>Cyanobacteriota</taxon>
        <taxon>Cyanophyceae</taxon>
        <taxon>Prochlorotrichales</taxon>
        <taxon>Prochlorotrichaceae</taxon>
        <taxon>Prochlorothrix</taxon>
    </lineage>
</organism>
<feature type="binding site" evidence="11">
    <location>
        <position position="107"/>
    </location>
    <ligand>
        <name>sn-glycerol 3-phosphate</name>
        <dbReference type="ChEBI" id="CHEBI:57597"/>
    </ligand>
</feature>
<feature type="binding site" evidence="11">
    <location>
        <position position="111"/>
    </location>
    <ligand>
        <name>NADPH</name>
        <dbReference type="ChEBI" id="CHEBI:57783"/>
    </ligand>
</feature>
<feature type="binding site" evidence="11">
    <location>
        <position position="162"/>
    </location>
    <ligand>
        <name>sn-glycerol 3-phosphate</name>
        <dbReference type="ChEBI" id="CHEBI:57597"/>
    </ligand>
</feature>
<keyword evidence="6 11" id="KW-0560">Oxidoreductase</keyword>
<evidence type="ECO:0000256" key="1">
    <source>
        <dbReference type="ARBA" id="ARBA00011009"/>
    </source>
</evidence>
<dbReference type="InterPro" id="IPR011128">
    <property type="entry name" value="G3P_DH_NAD-dep_N"/>
</dbReference>
<feature type="binding site" evidence="13">
    <location>
        <position position="79"/>
    </location>
    <ligand>
        <name>substrate</name>
    </ligand>
</feature>
<feature type="domain" description="Glycerol-3-phosphate dehydrogenase NAD-dependent C-terminal" evidence="16">
    <location>
        <begin position="151"/>
        <end position="289"/>
    </location>
</feature>
<dbReference type="UniPathway" id="UPA00940"/>
<dbReference type="InterPro" id="IPR013328">
    <property type="entry name" value="6PGD_dom2"/>
</dbReference>
<feature type="binding site" evidence="14">
    <location>
        <position position="111"/>
    </location>
    <ligand>
        <name>NAD(+)</name>
        <dbReference type="ChEBI" id="CHEBI:57540"/>
    </ligand>
</feature>
<keyword evidence="7 11" id="KW-0520">NAD</keyword>
<dbReference type="PANTHER" id="PTHR11728:SF1">
    <property type="entry name" value="GLYCEROL-3-PHOSPHATE DEHYDROGENASE [NAD(+)] 2, CHLOROPLASTIC"/>
    <property type="match status" value="1"/>
</dbReference>
<evidence type="ECO:0000256" key="5">
    <source>
        <dbReference type="ARBA" id="ARBA00022857"/>
    </source>
</evidence>
<protein>
    <recommendedName>
        <fullName evidence="11">Glycerol-3-phosphate dehydrogenase [NAD(P)+]</fullName>
        <ecNumber evidence="11">1.1.1.94</ecNumber>
    </recommendedName>
    <alternativeName>
        <fullName evidence="11">NAD(P)(+)-dependent glycerol-3-phosphate dehydrogenase</fullName>
    </alternativeName>
    <alternativeName>
        <fullName evidence="11">NAD(P)H-dependent dihydroxyacetone-phosphate reductase</fullName>
    </alternativeName>
</protein>
<dbReference type="PIRSF" id="PIRSF000114">
    <property type="entry name" value="Glycerol-3-P_dh"/>
    <property type="match status" value="1"/>
</dbReference>
<dbReference type="SUPFAM" id="SSF48179">
    <property type="entry name" value="6-phosphogluconate dehydrogenase C-terminal domain-like"/>
    <property type="match status" value="1"/>
</dbReference>
<gene>
    <name evidence="11" type="primary">gpsA</name>
    <name evidence="17" type="ORF">PROH_07190</name>
</gene>
<dbReference type="eggNOG" id="COG0240">
    <property type="taxonomic scope" value="Bacteria"/>
</dbReference>
<evidence type="ECO:0000256" key="3">
    <source>
        <dbReference type="ARBA" id="ARBA00022516"/>
    </source>
</evidence>
<dbReference type="GO" id="GO:0005829">
    <property type="term" value="C:cytosol"/>
    <property type="evidence" value="ECO:0007669"/>
    <property type="project" value="TreeGrafter"/>
</dbReference>
<keyword evidence="8 11" id="KW-0443">Lipid metabolism</keyword>
<feature type="binding site" evidence="13">
    <location>
        <begin position="226"/>
        <end position="227"/>
    </location>
    <ligand>
        <name>substrate</name>
    </ligand>
</feature>
<dbReference type="AlphaFoldDB" id="A0A0M2Q1H2"/>
<dbReference type="GO" id="GO:0141153">
    <property type="term" value="F:glycerol-3-phosphate dehydrogenase (NADP+) activity"/>
    <property type="evidence" value="ECO:0007669"/>
    <property type="project" value="RHEA"/>
</dbReference>
<keyword evidence="4 11" id="KW-0547">Nucleotide-binding</keyword>
<dbReference type="GO" id="GO:0046168">
    <property type="term" value="P:glycerol-3-phosphate catabolic process"/>
    <property type="evidence" value="ECO:0007669"/>
    <property type="project" value="InterPro"/>
</dbReference>
<comment type="function">
    <text evidence="11">Catalyzes the reduction of the glycolytic intermediate dihydroxyacetone phosphate (DHAP) to sn-glycerol 3-phosphate (G3P), the key precursor for phospholipid synthesis.</text>
</comment>
<dbReference type="FunFam" id="1.10.1040.10:FF:000001">
    <property type="entry name" value="Glycerol-3-phosphate dehydrogenase [NAD(P)+]"/>
    <property type="match status" value="1"/>
</dbReference>
<dbReference type="SUPFAM" id="SSF51735">
    <property type="entry name" value="NAD(P)-binding Rossmann-fold domains"/>
    <property type="match status" value="1"/>
</dbReference>
<evidence type="ECO:0000256" key="2">
    <source>
        <dbReference type="ARBA" id="ARBA00022490"/>
    </source>
</evidence>
<proteinExistence type="inferred from homology"/>
<dbReference type="EMBL" id="AJTX02000004">
    <property type="protein sequence ID" value="KKJ00472.1"/>
    <property type="molecule type" value="Genomic_DNA"/>
</dbReference>
<feature type="binding site" evidence="11">
    <location>
        <position position="227"/>
    </location>
    <ligand>
        <name>sn-glycerol 3-phosphate</name>
        <dbReference type="ChEBI" id="CHEBI:57597"/>
    </ligand>
</feature>
<comment type="similarity">
    <text evidence="1 11">Belongs to the NAD-dependent glycerol-3-phosphate dehydrogenase family.</text>
</comment>
<evidence type="ECO:0000256" key="6">
    <source>
        <dbReference type="ARBA" id="ARBA00023002"/>
    </source>
</evidence>
<dbReference type="HAMAP" id="MF_00394">
    <property type="entry name" value="NAD_Glyc3P_dehydrog"/>
    <property type="match status" value="1"/>
</dbReference>
<dbReference type="GO" id="GO:0006650">
    <property type="term" value="P:glycerophospholipid metabolic process"/>
    <property type="evidence" value="ECO:0007669"/>
    <property type="project" value="UniProtKB-UniRule"/>
</dbReference>
<evidence type="ECO:0000256" key="11">
    <source>
        <dbReference type="HAMAP-Rule" id="MF_00394"/>
    </source>
</evidence>
<feature type="binding site" evidence="11">
    <location>
        <position position="252"/>
    </location>
    <ligand>
        <name>NADPH</name>
        <dbReference type="ChEBI" id="CHEBI:57783"/>
    </ligand>
</feature>
<reference evidence="17" key="1">
    <citation type="submission" date="2012-04" db="EMBL/GenBank/DDBJ databases">
        <authorList>
            <person name="Borisov I.G."/>
            <person name="Ivanikova N.V."/>
            <person name="Pinevich A.V."/>
        </authorList>
    </citation>
    <scope>NUCLEOTIDE SEQUENCE</scope>
    <source>
        <strain evidence="17">CALU 1027</strain>
    </source>
</reference>
<feature type="binding site" evidence="11">
    <location>
        <position position="215"/>
    </location>
    <ligand>
        <name>sn-glycerol 3-phosphate</name>
        <dbReference type="ChEBI" id="CHEBI:57597"/>
    </ligand>
</feature>
<evidence type="ECO:0000256" key="14">
    <source>
        <dbReference type="PIRSR" id="PIRSR000114-3"/>
    </source>
</evidence>
<dbReference type="Proteomes" id="UP000034681">
    <property type="component" value="Unassembled WGS sequence"/>
</dbReference>
<feature type="binding site" evidence="11">
    <location>
        <position position="225"/>
    </location>
    <ligand>
        <name>sn-glycerol 3-phosphate</name>
        <dbReference type="ChEBI" id="CHEBI:57597"/>
    </ligand>
</feature>
<feature type="binding site" evidence="11">
    <location>
        <position position="32"/>
    </location>
    <ligand>
        <name>NADPH</name>
        <dbReference type="ChEBI" id="CHEBI:57783"/>
    </ligand>
</feature>
<dbReference type="Gene3D" id="3.40.50.720">
    <property type="entry name" value="NAD(P)-binding Rossmann-like Domain"/>
    <property type="match status" value="1"/>
</dbReference>
<evidence type="ECO:0000256" key="9">
    <source>
        <dbReference type="ARBA" id="ARBA00023209"/>
    </source>
</evidence>
<evidence type="ECO:0000259" key="15">
    <source>
        <dbReference type="Pfam" id="PF01210"/>
    </source>
</evidence>
<dbReference type="EC" id="1.1.1.94" evidence="11"/>
<feature type="binding site" evidence="14">
    <location>
        <position position="226"/>
    </location>
    <ligand>
        <name>NAD(+)</name>
        <dbReference type="ChEBI" id="CHEBI:57540"/>
    </ligand>
</feature>
<dbReference type="PANTHER" id="PTHR11728">
    <property type="entry name" value="GLYCEROL-3-PHOSPHATE DEHYDROGENASE"/>
    <property type="match status" value="1"/>
</dbReference>
<feature type="domain" description="Glycerol-3-phosphate dehydrogenase NAD-dependent N-terminal" evidence="15">
    <location>
        <begin position="37"/>
        <end position="130"/>
    </location>
</feature>
<evidence type="ECO:0000256" key="7">
    <source>
        <dbReference type="ARBA" id="ARBA00023027"/>
    </source>
</evidence>
<keyword evidence="18" id="KW-1185">Reference proteome</keyword>
<evidence type="ECO:0000259" key="16">
    <source>
        <dbReference type="Pfam" id="PF07479"/>
    </source>
</evidence>
<dbReference type="NCBIfam" id="NF000942">
    <property type="entry name" value="PRK00094.1-4"/>
    <property type="match status" value="1"/>
</dbReference>
<dbReference type="Gene3D" id="1.10.1040.10">
    <property type="entry name" value="N-(1-d-carboxylethyl)-l-norvaline Dehydrogenase, domain 2"/>
    <property type="match status" value="1"/>
</dbReference>
<keyword evidence="9 11" id="KW-0594">Phospholipid biosynthesis</keyword>
<evidence type="ECO:0000256" key="8">
    <source>
        <dbReference type="ARBA" id="ARBA00023098"/>
    </source>
</evidence>
<feature type="binding site" evidence="11">
    <location>
        <position position="11"/>
    </location>
    <ligand>
        <name>NADPH</name>
        <dbReference type="ChEBI" id="CHEBI:57783"/>
    </ligand>
</feature>
<keyword evidence="3 11" id="KW-0444">Lipid biosynthesis</keyword>
<comment type="pathway">
    <text evidence="11">Membrane lipid metabolism; glycerophospholipid metabolism.</text>
</comment>
<name>A0A0M2Q1H2_PROHO</name>
<dbReference type="FunFam" id="3.40.50.720:FF:001174">
    <property type="entry name" value="Glycerol-3-phosphate dehydrogenase [NAD(P)+]"/>
    <property type="match status" value="1"/>
</dbReference>
<dbReference type="Pfam" id="PF01210">
    <property type="entry name" value="NAD_Gly3P_dh_N"/>
    <property type="match status" value="1"/>
</dbReference>
<comment type="catalytic activity">
    <reaction evidence="11">
        <text>sn-glycerol 3-phosphate + NAD(+) = dihydroxyacetone phosphate + NADH + H(+)</text>
        <dbReference type="Rhea" id="RHEA:11092"/>
        <dbReference type="ChEBI" id="CHEBI:15378"/>
        <dbReference type="ChEBI" id="CHEBI:57540"/>
        <dbReference type="ChEBI" id="CHEBI:57597"/>
        <dbReference type="ChEBI" id="CHEBI:57642"/>
        <dbReference type="ChEBI" id="CHEBI:57945"/>
        <dbReference type="EC" id="1.1.1.94"/>
    </reaction>
</comment>
<keyword evidence="2 11" id="KW-0963">Cytoplasm</keyword>
<dbReference type="GO" id="GO:0141152">
    <property type="term" value="F:glycerol-3-phosphate dehydrogenase (NAD+) activity"/>
    <property type="evidence" value="ECO:0007669"/>
    <property type="project" value="RHEA"/>
</dbReference>
<dbReference type="Pfam" id="PF07479">
    <property type="entry name" value="NAD_Gly3P_dh_C"/>
    <property type="match status" value="1"/>
</dbReference>
<dbReference type="NCBIfam" id="NF011212">
    <property type="entry name" value="PRK14619.1"/>
    <property type="match status" value="1"/>
</dbReference>
<keyword evidence="5 11" id="KW-0521">NADP</keyword>
<feature type="binding site" evidence="11">
    <location>
        <position position="31"/>
    </location>
    <ligand>
        <name>NADPH</name>
        <dbReference type="ChEBI" id="CHEBI:57783"/>
    </ligand>
</feature>
<dbReference type="STRING" id="317619.GCA_000332315_00173"/>
<dbReference type="GO" id="GO:0051287">
    <property type="term" value="F:NAD binding"/>
    <property type="evidence" value="ECO:0007669"/>
    <property type="project" value="InterPro"/>
</dbReference>
<feature type="binding site" evidence="11">
    <location>
        <position position="79"/>
    </location>
    <ligand>
        <name>NADPH</name>
        <dbReference type="ChEBI" id="CHEBI:57783"/>
    </ligand>
</feature>
<dbReference type="GO" id="GO:0046167">
    <property type="term" value="P:glycerol-3-phosphate biosynthetic process"/>
    <property type="evidence" value="ECO:0007669"/>
    <property type="project" value="UniProtKB-UniRule"/>
</dbReference>
<sequence>MNLTVLGAGAWGSALTGLARFNGCPVQAWSRHGELTLGAAIDRCDVLLSAISMGGVPETVRKIQALGLSPHTVIVSATKGLDAATLQTPSHIWHDAFPQNPIVVLSGPNLAKEIEDGLPGATVVASVQATAAQRVRDVFASDRFRVYTNADPLGTELGGTLKNVIAIAVGVCDGLKLGTNAKSALITRALPEVVRIGTHLGGQRDTFYGLSGLGDMLATCSSALSRNYQVGYGLAQGKTLHQVMENLQGTAEGVNTTNVLMRLAEREQISVPISAQVYRLLNGLVTPQDGVVALMDRELKPEWWADEAKD</sequence>